<evidence type="ECO:0000313" key="3">
    <source>
        <dbReference type="Proteomes" id="UP000290288"/>
    </source>
</evidence>
<protein>
    <submittedName>
        <fullName evidence="2">Uncharacterized protein</fullName>
    </submittedName>
</protein>
<evidence type="ECO:0000313" key="2">
    <source>
        <dbReference type="EMBL" id="RXW11982.1"/>
    </source>
</evidence>
<dbReference type="OrthoDB" id="19861at2759"/>
<name>A0A4Q2CZX4_9AGAR</name>
<feature type="region of interest" description="Disordered" evidence="1">
    <location>
        <begin position="199"/>
        <end position="262"/>
    </location>
</feature>
<gene>
    <name evidence="2" type="ORF">EST38_g13872</name>
</gene>
<proteinExistence type="predicted"/>
<dbReference type="Proteomes" id="UP000290288">
    <property type="component" value="Unassembled WGS sequence"/>
</dbReference>
<comment type="caution">
    <text evidence="2">The sequence shown here is derived from an EMBL/GenBank/DDBJ whole genome shotgun (WGS) entry which is preliminary data.</text>
</comment>
<accession>A0A4Q2CZX4</accession>
<keyword evidence="3" id="KW-1185">Reference proteome</keyword>
<sequence length="534" mass="60345">MSTFATDSVWCLLVGPMRAIDADPFIVEPRHGTNIAQLKDLVKAARPNRLNLVDSAQLVVWRTKDPSTFMAGGDPRQEVPGLFEGNKLEKMSYKAVISDLKPKKDEILIIEYGCPGPELQSGIVFEPHLKPIPEEYRNMVLSAHRRGKFTANDLVLNQIIQEQDPPSSVLEFEKRLNHPRRINRDELINHLAEVEATFVKIDSPPSKNTVPSHPTNSAPSDSNNNPPPDPDSNNNPPPDSKASSLSEPPDITMSAPDMNPEVKDGEFTCSFAELRHLQNALATDFSTSSETLSLAMHHYSENFANATVFFPFAFGLRERPNFSFNLSQYSWPFNFFIQADQNLYSYRPKSDFTFAQGRLFRFIAEVQSQPSKEDKIRMLLQAACIVKFANKFLEKYKETRGFLLVTAYINKSGVVEQSIVYQDEQDGKVKYTNPQTFNLNARDDRLKFLRVLYNLVSWAAKDSKADIEDAQVKVRALTDSLNAVAKDFLAWTANPNRKEPEDGFAEQPPPPQRRKIESHGNDSAEQLEAEDYEV</sequence>
<dbReference type="AlphaFoldDB" id="A0A4Q2CZX4"/>
<feature type="region of interest" description="Disordered" evidence="1">
    <location>
        <begin position="492"/>
        <end position="534"/>
    </location>
</feature>
<organism evidence="2 3">
    <name type="scientific">Candolleomyces aberdarensis</name>
    <dbReference type="NCBI Taxonomy" id="2316362"/>
    <lineage>
        <taxon>Eukaryota</taxon>
        <taxon>Fungi</taxon>
        <taxon>Dikarya</taxon>
        <taxon>Basidiomycota</taxon>
        <taxon>Agaricomycotina</taxon>
        <taxon>Agaricomycetes</taxon>
        <taxon>Agaricomycetidae</taxon>
        <taxon>Agaricales</taxon>
        <taxon>Agaricineae</taxon>
        <taxon>Psathyrellaceae</taxon>
        <taxon>Candolleomyces</taxon>
    </lineage>
</organism>
<evidence type="ECO:0000256" key="1">
    <source>
        <dbReference type="SAM" id="MobiDB-lite"/>
    </source>
</evidence>
<feature type="compositionally biased region" description="Polar residues" evidence="1">
    <location>
        <begin position="205"/>
        <end position="215"/>
    </location>
</feature>
<reference evidence="2 3" key="1">
    <citation type="submission" date="2019-01" db="EMBL/GenBank/DDBJ databases">
        <title>Draft genome sequence of Psathyrella aberdarensis IHI B618.</title>
        <authorList>
            <person name="Buettner E."/>
            <person name="Kellner H."/>
        </authorList>
    </citation>
    <scope>NUCLEOTIDE SEQUENCE [LARGE SCALE GENOMIC DNA]</scope>
    <source>
        <strain evidence="2 3">IHI B618</strain>
    </source>
</reference>
<feature type="compositionally biased region" description="Acidic residues" evidence="1">
    <location>
        <begin position="525"/>
        <end position="534"/>
    </location>
</feature>
<feature type="compositionally biased region" description="Pro residues" evidence="1">
    <location>
        <begin position="225"/>
        <end position="239"/>
    </location>
</feature>
<dbReference type="EMBL" id="SDEE01001481">
    <property type="protein sequence ID" value="RXW11982.1"/>
    <property type="molecule type" value="Genomic_DNA"/>
</dbReference>